<organism evidence="1 2">
    <name type="scientific">Methanosarcina baikalica</name>
    <dbReference type="NCBI Taxonomy" id="3073890"/>
    <lineage>
        <taxon>Archaea</taxon>
        <taxon>Methanobacteriati</taxon>
        <taxon>Methanobacteriota</taxon>
        <taxon>Stenosarchaea group</taxon>
        <taxon>Methanomicrobia</taxon>
        <taxon>Methanosarcinales</taxon>
        <taxon>Methanosarcinaceae</taxon>
        <taxon>Methanosarcina</taxon>
    </lineage>
</organism>
<keyword evidence="2" id="KW-1185">Reference proteome</keyword>
<reference evidence="2" key="1">
    <citation type="submission" date="2023-07" db="EMBL/GenBank/DDBJ databases">
        <title>Whole-genome sequencing of a new Methanosarcina sp. Z-7115.</title>
        <authorList>
            <person name="Zhilina T.N."/>
            <person name="Merkel A.Y."/>
        </authorList>
    </citation>
    <scope>NUCLEOTIDE SEQUENCE [LARGE SCALE GENOMIC DNA]</scope>
    <source>
        <strain evidence="2">Z-7115</strain>
    </source>
</reference>
<name>A0ABU2CZF7_9EURY</name>
<proteinExistence type="predicted"/>
<evidence type="ECO:0000313" key="1">
    <source>
        <dbReference type="EMBL" id="MDR7665121.1"/>
    </source>
</evidence>
<comment type="caution">
    <text evidence="1">The sequence shown here is derived from an EMBL/GenBank/DDBJ whole genome shotgun (WGS) entry which is preliminary data.</text>
</comment>
<protein>
    <submittedName>
        <fullName evidence="1">Uncharacterized protein</fullName>
    </submittedName>
</protein>
<gene>
    <name evidence="1" type="ORF">RG963_04825</name>
</gene>
<dbReference type="Proteomes" id="UP001246244">
    <property type="component" value="Unassembled WGS sequence"/>
</dbReference>
<evidence type="ECO:0000313" key="2">
    <source>
        <dbReference type="Proteomes" id="UP001246244"/>
    </source>
</evidence>
<dbReference type="RefSeq" id="WP_310575149.1">
    <property type="nucleotide sequence ID" value="NZ_JAVKPK010000014.1"/>
</dbReference>
<accession>A0ABU2CZF7</accession>
<sequence length="47" mass="5307">MDICKNLCKKDSGLAEIRTQDLCRVKAEACDVRTIIDELNPVTFLSH</sequence>
<dbReference type="EMBL" id="JAVKPK010000014">
    <property type="protein sequence ID" value="MDR7665121.1"/>
    <property type="molecule type" value="Genomic_DNA"/>
</dbReference>